<keyword evidence="5" id="KW-0143">Chaperone</keyword>
<dbReference type="InterPro" id="IPR027304">
    <property type="entry name" value="Trigger_fact/SurA_dom_sf"/>
</dbReference>
<dbReference type="Gene3D" id="1.10.4030.10">
    <property type="entry name" value="Porin chaperone SurA, peptide-binding domain"/>
    <property type="match status" value="1"/>
</dbReference>
<sequence>MSLALPATAPAAEGLFAPRVIVNDRAITNYEIDQRAKFLAALQAPGDLQQLAEKQLIQDRLQMQAATAVGIKPTDKQIADGMTEFAGRAKLTTDQFVAELAKAGIDRQTFRDFVTAGVAWRTFVQAKFGPNIQITQADLDRARALSAQRGPTRVLLSELILPATTPQYAAQSEQLAVQLSRSLRGDTAFAAAARKYSVSGSAPKGGQLDWIPLANLPPQLQQMILQLAPGQVSAPVRLQNAIGLFELRSLQQSNSFAPAKVSVEYAQYLLPGGDSAAAQATAAKIRARVDTCNDLYGVANGQPEDRLTITTQTMARVPARIGLELAKLDAGESTTLARGNDLVFLMLCHRTEAQDKPPTDAELHQQLLNQRLNAIADNYLAELQADAIIRRP</sequence>
<dbReference type="InterPro" id="IPR015391">
    <property type="entry name" value="SurA_N"/>
</dbReference>
<keyword evidence="6 9" id="KW-0413">Isomerase</keyword>
<dbReference type="Proteomes" id="UP001595443">
    <property type="component" value="Unassembled WGS sequence"/>
</dbReference>
<evidence type="ECO:0000256" key="9">
    <source>
        <dbReference type="PROSITE-ProRule" id="PRU00278"/>
    </source>
</evidence>
<evidence type="ECO:0000256" key="2">
    <source>
        <dbReference type="ARBA" id="ARBA00022729"/>
    </source>
</evidence>
<dbReference type="RefSeq" id="WP_377830770.1">
    <property type="nucleotide sequence ID" value="NZ_JBHRSK010000001.1"/>
</dbReference>
<dbReference type="SUPFAM" id="SSF109998">
    <property type="entry name" value="Triger factor/SurA peptide-binding domain-like"/>
    <property type="match status" value="1"/>
</dbReference>
<dbReference type="PANTHER" id="PTHR47637:SF1">
    <property type="entry name" value="CHAPERONE SURA"/>
    <property type="match status" value="1"/>
</dbReference>
<proteinExistence type="predicted"/>
<evidence type="ECO:0000256" key="6">
    <source>
        <dbReference type="ARBA" id="ARBA00023235"/>
    </source>
</evidence>
<evidence type="ECO:0000256" key="4">
    <source>
        <dbReference type="ARBA" id="ARBA00023110"/>
    </source>
</evidence>
<protein>
    <recommendedName>
        <fullName evidence="1">Parvulin-like PPIase</fullName>
    </recommendedName>
    <alternativeName>
        <fullName evidence="7">Peptidyl-prolyl cis-trans isomerase plp</fullName>
    </alternativeName>
    <alternativeName>
        <fullName evidence="8">Rotamase plp</fullName>
    </alternativeName>
</protein>
<evidence type="ECO:0000313" key="11">
    <source>
        <dbReference type="EMBL" id="MFC2966547.1"/>
    </source>
</evidence>
<evidence type="ECO:0000256" key="1">
    <source>
        <dbReference type="ARBA" id="ARBA00018370"/>
    </source>
</evidence>
<keyword evidence="2" id="KW-0732">Signal</keyword>
<dbReference type="GO" id="GO:0003755">
    <property type="term" value="F:peptidyl-prolyl cis-trans isomerase activity"/>
    <property type="evidence" value="ECO:0007669"/>
    <property type="project" value="UniProtKB-EC"/>
</dbReference>
<accession>A0ABV7AC03</accession>
<dbReference type="Pfam" id="PF09312">
    <property type="entry name" value="SurA_N"/>
    <property type="match status" value="1"/>
</dbReference>
<dbReference type="SUPFAM" id="SSF54534">
    <property type="entry name" value="FKBP-like"/>
    <property type="match status" value="1"/>
</dbReference>
<dbReference type="PROSITE" id="PS50198">
    <property type="entry name" value="PPIC_PPIASE_2"/>
    <property type="match status" value="1"/>
</dbReference>
<keyword evidence="4 9" id="KW-0697">Rotamase</keyword>
<dbReference type="Gene3D" id="3.10.50.40">
    <property type="match status" value="1"/>
</dbReference>
<gene>
    <name evidence="11" type="ORF">ACFOES_00420</name>
</gene>
<dbReference type="InterPro" id="IPR046357">
    <property type="entry name" value="PPIase_dom_sf"/>
</dbReference>
<evidence type="ECO:0000256" key="5">
    <source>
        <dbReference type="ARBA" id="ARBA00023186"/>
    </source>
</evidence>
<evidence type="ECO:0000313" key="12">
    <source>
        <dbReference type="Proteomes" id="UP001595443"/>
    </source>
</evidence>
<keyword evidence="3" id="KW-0574">Periplasm</keyword>
<organism evidence="11 12">
    <name type="scientific">Acidimangrovimonas pyrenivorans</name>
    <dbReference type="NCBI Taxonomy" id="2030798"/>
    <lineage>
        <taxon>Bacteria</taxon>
        <taxon>Pseudomonadati</taxon>
        <taxon>Pseudomonadota</taxon>
        <taxon>Alphaproteobacteria</taxon>
        <taxon>Rhodobacterales</taxon>
        <taxon>Paracoccaceae</taxon>
        <taxon>Acidimangrovimonas</taxon>
    </lineage>
</organism>
<evidence type="ECO:0000256" key="3">
    <source>
        <dbReference type="ARBA" id="ARBA00022764"/>
    </source>
</evidence>
<reference evidence="12" key="1">
    <citation type="journal article" date="2019" name="Int. J. Syst. Evol. Microbiol.">
        <title>The Global Catalogue of Microorganisms (GCM) 10K type strain sequencing project: providing services to taxonomists for standard genome sequencing and annotation.</title>
        <authorList>
            <consortium name="The Broad Institute Genomics Platform"/>
            <consortium name="The Broad Institute Genome Sequencing Center for Infectious Disease"/>
            <person name="Wu L."/>
            <person name="Ma J."/>
        </authorList>
    </citation>
    <scope>NUCLEOTIDE SEQUENCE [LARGE SCALE GENOMIC DNA]</scope>
    <source>
        <strain evidence="12">KCTC 62192</strain>
    </source>
</reference>
<evidence type="ECO:0000256" key="8">
    <source>
        <dbReference type="ARBA" id="ARBA00031484"/>
    </source>
</evidence>
<evidence type="ECO:0000259" key="10">
    <source>
        <dbReference type="PROSITE" id="PS50198"/>
    </source>
</evidence>
<comment type="caution">
    <text evidence="11">The sequence shown here is derived from an EMBL/GenBank/DDBJ whole genome shotgun (WGS) entry which is preliminary data.</text>
</comment>
<name>A0ABV7AC03_9RHOB</name>
<dbReference type="InterPro" id="IPR050280">
    <property type="entry name" value="OMP_Chaperone_SurA"/>
</dbReference>
<evidence type="ECO:0000256" key="7">
    <source>
        <dbReference type="ARBA" id="ARBA00030642"/>
    </source>
</evidence>
<dbReference type="InterPro" id="IPR000297">
    <property type="entry name" value="PPIase_PpiC"/>
</dbReference>
<dbReference type="EMBL" id="JBHRSK010000001">
    <property type="protein sequence ID" value="MFC2966547.1"/>
    <property type="molecule type" value="Genomic_DNA"/>
</dbReference>
<feature type="domain" description="PpiC" evidence="10">
    <location>
        <begin position="151"/>
        <end position="249"/>
    </location>
</feature>
<dbReference type="Pfam" id="PF00639">
    <property type="entry name" value="Rotamase"/>
    <property type="match status" value="1"/>
</dbReference>
<dbReference type="PANTHER" id="PTHR47637">
    <property type="entry name" value="CHAPERONE SURA"/>
    <property type="match status" value="1"/>
</dbReference>
<keyword evidence="12" id="KW-1185">Reference proteome</keyword>